<evidence type="ECO:0000256" key="1">
    <source>
        <dbReference type="ARBA" id="ARBA00001974"/>
    </source>
</evidence>
<dbReference type="PROSITE" id="PS51387">
    <property type="entry name" value="FAD_PCMH"/>
    <property type="match status" value="1"/>
</dbReference>
<accession>A0A5K7YLH5</accession>
<dbReference type="InterPro" id="IPR016171">
    <property type="entry name" value="Vanillyl_alc_oxidase_C-sub2"/>
</dbReference>
<feature type="domain" description="FAD-binding PCMH-type" evidence="6">
    <location>
        <begin position="35"/>
        <end position="215"/>
    </location>
</feature>
<dbReference type="InterPro" id="IPR016169">
    <property type="entry name" value="FAD-bd_PCMH_sub2"/>
</dbReference>
<evidence type="ECO:0000256" key="3">
    <source>
        <dbReference type="ARBA" id="ARBA00022630"/>
    </source>
</evidence>
<dbReference type="InterPro" id="IPR004113">
    <property type="entry name" value="FAD-bd_oxidored_4_C"/>
</dbReference>
<dbReference type="EMBL" id="AP021874">
    <property type="protein sequence ID" value="BBO69060.1"/>
    <property type="molecule type" value="Genomic_DNA"/>
</dbReference>
<dbReference type="InterPro" id="IPR016164">
    <property type="entry name" value="FAD-linked_Oxase-like_C"/>
</dbReference>
<dbReference type="InterPro" id="IPR051914">
    <property type="entry name" value="FAD-linked_OxidoTrans_Type4"/>
</dbReference>
<reference evidence="7 8" key="1">
    <citation type="submission" date="2019-11" db="EMBL/GenBank/DDBJ databases">
        <title>Comparative genomics of hydrocarbon-degrading Desulfosarcina strains.</title>
        <authorList>
            <person name="Watanabe M."/>
            <person name="Kojima H."/>
            <person name="Fukui M."/>
        </authorList>
    </citation>
    <scope>NUCLEOTIDE SEQUENCE [LARGE SCALE GENOMIC DNA]</scope>
    <source>
        <strain evidence="7 8">PL12</strain>
    </source>
</reference>
<dbReference type="AlphaFoldDB" id="A0A5K7YLH5"/>
<evidence type="ECO:0000256" key="2">
    <source>
        <dbReference type="ARBA" id="ARBA00008000"/>
    </source>
</evidence>
<keyword evidence="8" id="KW-1185">Reference proteome</keyword>
<keyword evidence="3" id="KW-0285">Flavoprotein</keyword>
<dbReference type="FunFam" id="1.10.45.10:FF:000001">
    <property type="entry name" value="D-lactate dehydrogenase mitochondrial"/>
    <property type="match status" value="1"/>
</dbReference>
<dbReference type="RefSeq" id="WP_155317142.1">
    <property type="nucleotide sequence ID" value="NZ_AP021874.1"/>
</dbReference>
<dbReference type="Gene3D" id="3.30.70.2740">
    <property type="match status" value="1"/>
</dbReference>
<evidence type="ECO:0000313" key="7">
    <source>
        <dbReference type="EMBL" id="BBO69060.1"/>
    </source>
</evidence>
<dbReference type="PANTHER" id="PTHR42934:SF1">
    <property type="entry name" value="GLYCOLATE OXIDASE SUBUNIT GLCD"/>
    <property type="match status" value="1"/>
</dbReference>
<dbReference type="InterPro" id="IPR006094">
    <property type="entry name" value="Oxid_FAD_bind_N"/>
</dbReference>
<dbReference type="InterPro" id="IPR016166">
    <property type="entry name" value="FAD-bd_PCMH"/>
</dbReference>
<comment type="similarity">
    <text evidence="2">Belongs to the FAD-binding oxidoreductase/transferase type 4 family.</text>
</comment>
<evidence type="ECO:0000259" key="6">
    <source>
        <dbReference type="PROSITE" id="PS51387"/>
    </source>
</evidence>
<dbReference type="Pfam" id="PF02913">
    <property type="entry name" value="FAD-oxidase_C"/>
    <property type="match status" value="1"/>
</dbReference>
<dbReference type="GO" id="GO:0016491">
    <property type="term" value="F:oxidoreductase activity"/>
    <property type="evidence" value="ECO:0007669"/>
    <property type="project" value="UniProtKB-KW"/>
</dbReference>
<dbReference type="Gene3D" id="3.30.465.10">
    <property type="match status" value="1"/>
</dbReference>
<keyword evidence="5" id="KW-0560">Oxidoreductase</keyword>
<proteinExistence type="inferred from homology"/>
<gene>
    <name evidence="7" type="ORF">DSCA_29900</name>
</gene>
<evidence type="ECO:0000313" key="8">
    <source>
        <dbReference type="Proteomes" id="UP000427906"/>
    </source>
</evidence>
<evidence type="ECO:0000256" key="4">
    <source>
        <dbReference type="ARBA" id="ARBA00022827"/>
    </source>
</evidence>
<dbReference type="Proteomes" id="UP000427906">
    <property type="component" value="Chromosome"/>
</dbReference>
<dbReference type="Pfam" id="PF01565">
    <property type="entry name" value="FAD_binding_4"/>
    <property type="match status" value="1"/>
</dbReference>
<dbReference type="FunFam" id="3.30.70.2740:FF:000001">
    <property type="entry name" value="D-lactate dehydrogenase mitochondrial"/>
    <property type="match status" value="1"/>
</dbReference>
<dbReference type="OrthoDB" id="9811557at2"/>
<dbReference type="SUPFAM" id="SSF55103">
    <property type="entry name" value="FAD-linked oxidases, C-terminal domain"/>
    <property type="match status" value="1"/>
</dbReference>
<dbReference type="KEGG" id="dalk:DSCA_29900"/>
<protein>
    <submittedName>
        <fullName evidence="7">FAD-binding protein</fullName>
    </submittedName>
</protein>
<dbReference type="SUPFAM" id="SSF56176">
    <property type="entry name" value="FAD-binding/transporter-associated domain-like"/>
    <property type="match status" value="1"/>
</dbReference>
<keyword evidence="4" id="KW-0274">FAD</keyword>
<dbReference type="PANTHER" id="PTHR42934">
    <property type="entry name" value="GLYCOLATE OXIDASE SUBUNIT GLCD"/>
    <property type="match status" value="1"/>
</dbReference>
<name>A0A5K7YLH5_9BACT</name>
<organism evidence="7 8">
    <name type="scientific">Desulfosarcina alkanivorans</name>
    <dbReference type="NCBI Taxonomy" id="571177"/>
    <lineage>
        <taxon>Bacteria</taxon>
        <taxon>Pseudomonadati</taxon>
        <taxon>Thermodesulfobacteriota</taxon>
        <taxon>Desulfobacteria</taxon>
        <taxon>Desulfobacterales</taxon>
        <taxon>Desulfosarcinaceae</taxon>
        <taxon>Desulfosarcina</taxon>
    </lineage>
</organism>
<dbReference type="Gene3D" id="1.10.45.10">
    <property type="entry name" value="Vanillyl-alcohol Oxidase, Chain A, domain 4"/>
    <property type="match status" value="1"/>
</dbReference>
<comment type="cofactor">
    <cofactor evidence="1">
        <name>FAD</name>
        <dbReference type="ChEBI" id="CHEBI:57692"/>
    </cofactor>
</comment>
<sequence>MLKHHVREMLQKRVGGQNYLDAPEDLICYSYDATLSETRPEAVLLPESTAQVSEIMKIADRESIPVTARGAGTNLSGGSIPQNKGIVLAFTRMNRILEISKKNRLAVVQPGVVNGHLQVELSRQGLFYPPDPGSLNVSTLGGNVAENASGLKGAKYGVTRDYLLGLTVVLADGRIIKTGGRTVKNVTGMDLTSLFCGAEGALGIITEITLKLIPQPEAQRSIQASFADLDAAGHTVTHIISSGILPVALELMDSTTINLIEDYTRFGLPRDAAGLLLIMVDGAKESLGRQVDRIKAICREQGAERIKVANSPEENDALWEARRNQFAVMTRARPTCIVEDMTVPISDLPAMILAIRKIAEKYDLLIACTAHAGDGNLHPHFLTDKSDPEEWRRVKAAEAEIVNKAAELGGALSGEHGIGMAKTEYMDLFLHRDSRRIMGEIKKVLDPKGILNPGKWL</sequence>
<evidence type="ECO:0000256" key="5">
    <source>
        <dbReference type="ARBA" id="ARBA00023002"/>
    </source>
</evidence>
<dbReference type="InterPro" id="IPR036318">
    <property type="entry name" value="FAD-bd_PCMH-like_sf"/>
</dbReference>
<dbReference type="GO" id="GO:0071949">
    <property type="term" value="F:FAD binding"/>
    <property type="evidence" value="ECO:0007669"/>
    <property type="project" value="InterPro"/>
</dbReference>